<evidence type="ECO:0000313" key="7">
    <source>
        <dbReference type="EMBL" id="OIN60254.1"/>
    </source>
</evidence>
<keyword evidence="5" id="KW-0472">Membrane</keyword>
<dbReference type="AlphaFoldDB" id="A0A1S2VNC7"/>
<dbReference type="GO" id="GO:0020037">
    <property type="term" value="F:heme binding"/>
    <property type="evidence" value="ECO:0007669"/>
    <property type="project" value="InterPro"/>
</dbReference>
<organism evidence="7 8">
    <name type="scientific">Arsenicibacter rosenii</name>
    <dbReference type="NCBI Taxonomy" id="1750698"/>
    <lineage>
        <taxon>Bacteria</taxon>
        <taxon>Pseudomonadati</taxon>
        <taxon>Bacteroidota</taxon>
        <taxon>Cytophagia</taxon>
        <taxon>Cytophagales</taxon>
        <taxon>Spirosomataceae</taxon>
        <taxon>Arsenicibacter</taxon>
    </lineage>
</organism>
<keyword evidence="8" id="KW-1185">Reference proteome</keyword>
<dbReference type="GO" id="GO:0046872">
    <property type="term" value="F:metal ion binding"/>
    <property type="evidence" value="ECO:0007669"/>
    <property type="project" value="UniProtKB-KW"/>
</dbReference>
<reference evidence="7 8" key="1">
    <citation type="submission" date="2016-10" db="EMBL/GenBank/DDBJ databases">
        <title>Arsenicibacter rosenii gen. nov., sp. nov., an efficient arsenic-methylating bacterium isolated from an arsenic-contaminated paddy soil.</title>
        <authorList>
            <person name="Huang K."/>
        </authorList>
    </citation>
    <scope>NUCLEOTIDE SEQUENCE [LARGE SCALE GENOMIC DNA]</scope>
    <source>
        <strain evidence="7 8">SM-1</strain>
    </source>
</reference>
<evidence type="ECO:0000313" key="8">
    <source>
        <dbReference type="Proteomes" id="UP000181790"/>
    </source>
</evidence>
<dbReference type="GO" id="GO:0009055">
    <property type="term" value="F:electron transfer activity"/>
    <property type="evidence" value="ECO:0007669"/>
    <property type="project" value="InterPro"/>
</dbReference>
<dbReference type="InterPro" id="IPR051459">
    <property type="entry name" value="Cytochrome_c-type_DH"/>
</dbReference>
<keyword evidence="1 4" id="KW-0349">Heme</keyword>
<dbReference type="RefSeq" id="WP_071502049.1">
    <property type="nucleotide sequence ID" value="NZ_MORL01000002.1"/>
</dbReference>
<comment type="caution">
    <text evidence="7">The sequence shown here is derived from an EMBL/GenBank/DDBJ whole genome shotgun (WGS) entry which is preliminary data.</text>
</comment>
<dbReference type="SUPFAM" id="SSF46626">
    <property type="entry name" value="Cytochrome c"/>
    <property type="match status" value="2"/>
</dbReference>
<gene>
    <name evidence="7" type="ORF">BLX24_05325</name>
</gene>
<dbReference type="Gene3D" id="1.10.760.10">
    <property type="entry name" value="Cytochrome c-like domain"/>
    <property type="match status" value="2"/>
</dbReference>
<dbReference type="Proteomes" id="UP000181790">
    <property type="component" value="Unassembled WGS sequence"/>
</dbReference>
<dbReference type="PANTHER" id="PTHR35008">
    <property type="entry name" value="BLL4482 PROTEIN-RELATED"/>
    <property type="match status" value="1"/>
</dbReference>
<feature type="domain" description="Cytochrome c" evidence="6">
    <location>
        <begin position="48"/>
        <end position="162"/>
    </location>
</feature>
<feature type="transmembrane region" description="Helical" evidence="5">
    <location>
        <begin position="7"/>
        <end position="26"/>
    </location>
</feature>
<dbReference type="InterPro" id="IPR009056">
    <property type="entry name" value="Cyt_c-like_dom"/>
</dbReference>
<name>A0A1S2VNC7_9BACT</name>
<keyword evidence="5" id="KW-1133">Transmembrane helix</keyword>
<dbReference type="OrthoDB" id="9809720at2"/>
<evidence type="ECO:0000256" key="4">
    <source>
        <dbReference type="PROSITE-ProRule" id="PRU00433"/>
    </source>
</evidence>
<proteinExistence type="predicted"/>
<keyword evidence="2 4" id="KW-0479">Metal-binding</keyword>
<dbReference type="PANTHER" id="PTHR35008:SF8">
    <property type="entry name" value="ALCOHOL DEHYDROGENASE CYTOCHROME C SUBUNIT"/>
    <property type="match status" value="1"/>
</dbReference>
<sequence>MKKIIRYAGIGLGILLIGVAGLLTFVKLGLPGASVGAAEAVKIQSTAAKIERGKYLANHVSVCMDCHSTRDWSLYSAPLVPNSLGKGGGRFGPEVGVPGEVYSRNITPAGLTGWTDGEVLRAITSGVSKDGRALFPIMPHPRYGHMDRNDAEAIVAYLRSLQPIQNQVPDAHLDFPLNFIVNTIPQKPAFEAMPDTTDEVALGRYLTNAAACGDCHTKAEQGKPVPGMDFAGGNPMASPMGPLQTPNITPDPETGIGRWTKDAFIARFKSYDLSKGYQPHKVNKGEMQTIMPWTMYAGMSERDLGAIYAYLKTVKPIKNKVVVFNPTAPAVAAK</sequence>
<dbReference type="InterPro" id="IPR036909">
    <property type="entry name" value="Cyt_c-like_dom_sf"/>
</dbReference>
<keyword evidence="5" id="KW-0812">Transmembrane</keyword>
<feature type="domain" description="Cytochrome c" evidence="6">
    <location>
        <begin position="198"/>
        <end position="315"/>
    </location>
</feature>
<keyword evidence="3 4" id="KW-0408">Iron</keyword>
<evidence type="ECO:0000256" key="3">
    <source>
        <dbReference type="ARBA" id="ARBA00023004"/>
    </source>
</evidence>
<dbReference type="PROSITE" id="PS51007">
    <property type="entry name" value="CYTC"/>
    <property type="match status" value="2"/>
</dbReference>
<dbReference type="EMBL" id="MORL01000002">
    <property type="protein sequence ID" value="OIN60254.1"/>
    <property type="molecule type" value="Genomic_DNA"/>
</dbReference>
<evidence type="ECO:0000256" key="5">
    <source>
        <dbReference type="SAM" id="Phobius"/>
    </source>
</evidence>
<evidence type="ECO:0000259" key="6">
    <source>
        <dbReference type="PROSITE" id="PS51007"/>
    </source>
</evidence>
<accession>A0A1S2VNC7</accession>
<protein>
    <submittedName>
        <fullName evidence="7">Cytochrome C</fullName>
    </submittedName>
</protein>
<evidence type="ECO:0000256" key="1">
    <source>
        <dbReference type="ARBA" id="ARBA00022617"/>
    </source>
</evidence>
<dbReference type="Pfam" id="PF00034">
    <property type="entry name" value="Cytochrom_C"/>
    <property type="match status" value="1"/>
</dbReference>
<evidence type="ECO:0000256" key="2">
    <source>
        <dbReference type="ARBA" id="ARBA00022723"/>
    </source>
</evidence>